<organism evidence="2 3">
    <name type="scientific">Vibrio cholerae</name>
    <dbReference type="NCBI Taxonomy" id="666"/>
    <lineage>
        <taxon>Bacteria</taxon>
        <taxon>Pseudomonadati</taxon>
        <taxon>Pseudomonadota</taxon>
        <taxon>Gammaproteobacteria</taxon>
        <taxon>Vibrionales</taxon>
        <taxon>Vibrionaceae</taxon>
        <taxon>Vibrio</taxon>
    </lineage>
</organism>
<protein>
    <submittedName>
        <fullName evidence="2">Uncharacterized protein</fullName>
    </submittedName>
</protein>
<evidence type="ECO:0000256" key="1">
    <source>
        <dbReference type="SAM" id="MobiDB-lite"/>
    </source>
</evidence>
<feature type="region of interest" description="Disordered" evidence="1">
    <location>
        <begin position="1"/>
        <end position="31"/>
    </location>
</feature>
<sequence length="97" mass="10424">MLSGSDSPALDAELVHQAGESKPRADDADRTDKAGAVSIDFIRSRGDVVTARGTDVINDGVDLFLRMKGSLRLHFVINPSCLNRATARAVYAKHDSL</sequence>
<proteinExistence type="predicted"/>
<gene>
    <name evidence="2" type="ORF">ERS013200_04252</name>
</gene>
<dbReference type="AlphaFoldDB" id="A0A656AXD9"/>
<evidence type="ECO:0000313" key="2">
    <source>
        <dbReference type="EMBL" id="CSD48020.1"/>
    </source>
</evidence>
<feature type="compositionally biased region" description="Basic and acidic residues" evidence="1">
    <location>
        <begin position="19"/>
        <end position="31"/>
    </location>
</feature>
<dbReference type="Proteomes" id="UP000041770">
    <property type="component" value="Unassembled WGS sequence"/>
</dbReference>
<name>A0A656AXD9_VIBCL</name>
<reference evidence="2 3" key="1">
    <citation type="submission" date="2015-07" db="EMBL/GenBank/DDBJ databases">
        <authorList>
            <consortium name="Pathogen Informatics"/>
        </authorList>
    </citation>
    <scope>NUCLEOTIDE SEQUENCE [LARGE SCALE GENOMIC DNA]</scope>
    <source>
        <strain evidence="2 3">A316</strain>
    </source>
</reference>
<accession>A0A656AXD9</accession>
<dbReference type="EMBL" id="CWQY01000106">
    <property type="protein sequence ID" value="CSD48020.1"/>
    <property type="molecule type" value="Genomic_DNA"/>
</dbReference>
<evidence type="ECO:0000313" key="3">
    <source>
        <dbReference type="Proteomes" id="UP000041770"/>
    </source>
</evidence>